<keyword evidence="3" id="KW-0406">Ion transport</keyword>
<dbReference type="InterPro" id="IPR035067">
    <property type="entry name" value="V-type_ATPase_csu/dsu"/>
</dbReference>
<evidence type="ECO:0008006" key="6">
    <source>
        <dbReference type="Google" id="ProtNLM"/>
    </source>
</evidence>
<evidence type="ECO:0000256" key="2">
    <source>
        <dbReference type="ARBA" id="ARBA00022448"/>
    </source>
</evidence>
<sequence length="353" mass="40128">MSRGRLDRYAFINAKLKTRLSLVLPDEFFIRLSRTATPNEAVQLLKETPFAPLERIYAETGDLKLVELELFSMELHFYREIQKMVDGELLVFVNALLLRPEIENLKEALRLWLDRTVRRRDISSPLGYMYQGTIYHGMDINQIVNSADLEALQVALEGTPYASLVSANAEEIISSRSLFSLETDLDRFYYSRVREASAGLGDEDRAVVARILGMEIDLENLERIVRFRSFYGFEADRIRGCLISGGYRIDPEAALSSLGTQDSRDLPPEALQGYPELSSFSSSGDASSRLLLLEEYLRQVLFKEVSRLLGGDPFSVGIILAYFSIRSREVRRLSTILNAKYYGLGEETIGRYL</sequence>
<dbReference type="AlphaFoldDB" id="A0A1Y1RVI2"/>
<gene>
    <name evidence="4" type="ORF">B4O97_14230</name>
</gene>
<comment type="similarity">
    <text evidence="1">Belongs to the V-ATPase V0D/AC39 subunit family.</text>
</comment>
<dbReference type="STRING" id="1963862.B4O97_14230"/>
<dbReference type="InterPro" id="IPR044911">
    <property type="entry name" value="V-type_ATPase_csu/dsu_dom_3"/>
</dbReference>
<dbReference type="InterPro" id="IPR050873">
    <property type="entry name" value="V-ATPase_V0D/AC39_subunit"/>
</dbReference>
<reference evidence="4 5" key="1">
    <citation type="submission" date="2017-03" db="EMBL/GenBank/DDBJ databases">
        <title>Draft Genome sequence of Marispirochaeta sp. strain JC444.</title>
        <authorList>
            <person name="Shivani Y."/>
            <person name="Subhash Y."/>
            <person name="Sasikala C."/>
            <person name="Ramana C."/>
        </authorList>
    </citation>
    <scope>NUCLEOTIDE SEQUENCE [LARGE SCALE GENOMIC DNA]</scope>
    <source>
        <strain evidence="4 5">JC444</strain>
    </source>
</reference>
<comment type="caution">
    <text evidence="4">The sequence shown here is derived from an EMBL/GenBank/DDBJ whole genome shotgun (WGS) entry which is preliminary data.</text>
</comment>
<dbReference type="InterPro" id="IPR002843">
    <property type="entry name" value="ATPase_V0-cplx_csu/dsu"/>
</dbReference>
<evidence type="ECO:0000313" key="5">
    <source>
        <dbReference type="Proteomes" id="UP000192343"/>
    </source>
</evidence>
<proteinExistence type="inferred from homology"/>
<dbReference type="OrthoDB" id="368979at2"/>
<dbReference type="RefSeq" id="WP_083051802.1">
    <property type="nucleotide sequence ID" value="NZ_MWQY01000016.1"/>
</dbReference>
<dbReference type="Proteomes" id="UP000192343">
    <property type="component" value="Unassembled WGS sequence"/>
</dbReference>
<dbReference type="InterPro" id="IPR036079">
    <property type="entry name" value="ATPase_csu/dsu_sf"/>
</dbReference>
<keyword evidence="2" id="KW-0813">Transport</keyword>
<keyword evidence="5" id="KW-1185">Reference proteome</keyword>
<dbReference type="EMBL" id="MWQY01000016">
    <property type="protein sequence ID" value="ORC34039.1"/>
    <property type="molecule type" value="Genomic_DNA"/>
</dbReference>
<evidence type="ECO:0000256" key="1">
    <source>
        <dbReference type="ARBA" id="ARBA00006709"/>
    </source>
</evidence>
<dbReference type="PANTHER" id="PTHR38682">
    <property type="entry name" value="V-TYPE ATP SYNTHASE SUBUNIT C"/>
    <property type="match status" value="1"/>
</dbReference>
<dbReference type="SUPFAM" id="SSF103486">
    <property type="entry name" value="V-type ATP synthase subunit C"/>
    <property type="match status" value="1"/>
</dbReference>
<dbReference type="GO" id="GO:0046961">
    <property type="term" value="F:proton-transporting ATPase activity, rotational mechanism"/>
    <property type="evidence" value="ECO:0007669"/>
    <property type="project" value="InterPro"/>
</dbReference>
<accession>A0A1Y1RVI2</accession>
<dbReference type="PANTHER" id="PTHR38682:SF1">
    <property type="entry name" value="V-TYPE ATP SYNTHASE SUBUNIT C"/>
    <property type="match status" value="1"/>
</dbReference>
<name>A0A1Y1RVI2_9SPIO</name>
<evidence type="ECO:0000313" key="4">
    <source>
        <dbReference type="EMBL" id="ORC34039.1"/>
    </source>
</evidence>
<dbReference type="Gene3D" id="1.10.132.50">
    <property type="entry name" value="ATP synthase (C/AC39) subunit, domain 3"/>
    <property type="match status" value="1"/>
</dbReference>
<dbReference type="Pfam" id="PF01992">
    <property type="entry name" value="vATP-synt_AC39"/>
    <property type="match status" value="1"/>
</dbReference>
<evidence type="ECO:0000256" key="3">
    <source>
        <dbReference type="ARBA" id="ARBA00023065"/>
    </source>
</evidence>
<organism evidence="4 5">
    <name type="scientific">Marispirochaeta aestuarii</name>
    <dbReference type="NCBI Taxonomy" id="1963862"/>
    <lineage>
        <taxon>Bacteria</taxon>
        <taxon>Pseudomonadati</taxon>
        <taxon>Spirochaetota</taxon>
        <taxon>Spirochaetia</taxon>
        <taxon>Spirochaetales</taxon>
        <taxon>Spirochaetaceae</taxon>
        <taxon>Marispirochaeta</taxon>
    </lineage>
</organism>
<dbReference type="Gene3D" id="1.20.1690.10">
    <property type="entry name" value="V-type ATP synthase subunit C domain"/>
    <property type="match status" value="2"/>
</dbReference>
<protein>
    <recommendedName>
        <fullName evidence="6">V-type ATP synthase subunit C</fullName>
    </recommendedName>
</protein>